<proteinExistence type="inferred from homology"/>
<dbReference type="GO" id="GO:0004312">
    <property type="term" value="F:fatty acid synthase activity"/>
    <property type="evidence" value="ECO:0007669"/>
    <property type="project" value="InterPro"/>
</dbReference>
<keyword evidence="4" id="KW-1185">Reference proteome</keyword>
<evidence type="ECO:0000313" key="4">
    <source>
        <dbReference type="Proteomes" id="UP000006666"/>
    </source>
</evidence>
<dbReference type="InterPro" id="IPR029069">
    <property type="entry name" value="HotDog_dom_sf"/>
</dbReference>
<dbReference type="EMBL" id="CP001686">
    <property type="protein sequence ID" value="ACV07109.1"/>
    <property type="molecule type" value="Genomic_DNA"/>
</dbReference>
<dbReference type="InterPro" id="IPR003965">
    <property type="entry name" value="Fatty_acid_synthase"/>
</dbReference>
<dbReference type="InterPro" id="IPR002539">
    <property type="entry name" value="MaoC-like_dom"/>
</dbReference>
<dbReference type="GO" id="GO:0006633">
    <property type="term" value="P:fatty acid biosynthetic process"/>
    <property type="evidence" value="ECO:0007669"/>
    <property type="project" value="InterPro"/>
</dbReference>
<dbReference type="Gene3D" id="3.10.129.10">
    <property type="entry name" value="Hotdog Thioesterase"/>
    <property type="match status" value="1"/>
</dbReference>
<feature type="domain" description="MaoC-like" evidence="2">
    <location>
        <begin position="22"/>
        <end position="130"/>
    </location>
</feature>
<evidence type="ECO:0000259" key="2">
    <source>
        <dbReference type="Pfam" id="PF01575"/>
    </source>
</evidence>
<dbReference type="GO" id="GO:0005835">
    <property type="term" value="C:fatty acid synthase complex"/>
    <property type="evidence" value="ECO:0007669"/>
    <property type="project" value="InterPro"/>
</dbReference>
<evidence type="ECO:0000313" key="3">
    <source>
        <dbReference type="EMBL" id="ACV07109.1"/>
    </source>
</evidence>
<dbReference type="SUPFAM" id="SSF54637">
    <property type="entry name" value="Thioesterase/thiol ester dehydrase-isomerase"/>
    <property type="match status" value="1"/>
</dbReference>
<name>C7NL18_KYTSD</name>
<protein>
    <submittedName>
        <fullName evidence="3">Acyl dehydratase</fullName>
    </submittedName>
</protein>
<dbReference type="STRING" id="478801.Ksed_21180"/>
<evidence type="ECO:0000256" key="1">
    <source>
        <dbReference type="ARBA" id="ARBA00005254"/>
    </source>
</evidence>
<dbReference type="AlphaFoldDB" id="C7NL18"/>
<sequence>MTRYVDTPCTTPPEASELTVGDQVLERAIRLTRADLIAYAGASGDHNPIHWSDRIASEVGLPGVLAHGMLTMGQVASCIASWAGDPARVTSISTRFSAPVVVPDPGEAVLTLVATVQAVEDQTVTLKLAVTAEGASKPVLGRATAVVDLSGDRA</sequence>
<dbReference type="HOGENOM" id="CLU_094876_4_1_11"/>
<gene>
    <name evidence="3" type="ordered locus">Ksed_21180</name>
</gene>
<accession>C7NL18</accession>
<dbReference type="RefSeq" id="WP_015780045.1">
    <property type="nucleotide sequence ID" value="NC_013169.1"/>
</dbReference>
<dbReference type="KEGG" id="kse:Ksed_21180"/>
<dbReference type="Pfam" id="PF01575">
    <property type="entry name" value="MaoC_dehydratas"/>
    <property type="match status" value="1"/>
</dbReference>
<dbReference type="PANTHER" id="PTHR43841">
    <property type="entry name" value="3-HYDROXYACYL-THIOESTER DEHYDRATASE HTDX-RELATED"/>
    <property type="match status" value="1"/>
</dbReference>
<reference evidence="3 4" key="1">
    <citation type="journal article" date="2009" name="Stand. Genomic Sci.">
        <title>Complete genome sequence of Kytococcus sedentarius type strain (541).</title>
        <authorList>
            <person name="Sims D."/>
            <person name="Brettin T."/>
            <person name="Detter J.C."/>
            <person name="Han C."/>
            <person name="Lapidus A."/>
            <person name="Copeland A."/>
            <person name="Glavina Del Rio T."/>
            <person name="Nolan M."/>
            <person name="Chen F."/>
            <person name="Lucas S."/>
            <person name="Tice H."/>
            <person name="Cheng J.F."/>
            <person name="Bruce D."/>
            <person name="Goodwin L."/>
            <person name="Pitluck S."/>
            <person name="Ovchinnikova G."/>
            <person name="Pati A."/>
            <person name="Ivanova N."/>
            <person name="Mavrommatis K."/>
            <person name="Chen A."/>
            <person name="Palaniappan K."/>
            <person name="D'haeseleer P."/>
            <person name="Chain P."/>
            <person name="Bristow J."/>
            <person name="Eisen J.A."/>
            <person name="Markowitz V."/>
            <person name="Hugenholtz P."/>
            <person name="Schneider S."/>
            <person name="Goker M."/>
            <person name="Pukall R."/>
            <person name="Kyrpides N.C."/>
            <person name="Klenk H.P."/>
        </authorList>
    </citation>
    <scope>NUCLEOTIDE SEQUENCE [LARGE SCALE GENOMIC DNA]</scope>
    <source>
        <strain evidence="4">ATCC 14392 / DSM 20547 / JCM 11482 / CCUG 33030 / NBRC 15357 / NCTC 11040 / CCM 314 / 541</strain>
    </source>
</reference>
<dbReference type="Proteomes" id="UP000006666">
    <property type="component" value="Chromosome"/>
</dbReference>
<organism evidence="3 4">
    <name type="scientific">Kytococcus sedentarius (strain ATCC 14392 / DSM 20547 / JCM 11482 / CCUG 33030 / NBRC 15357 / NCTC 11040 / CCM 314 / 541)</name>
    <name type="common">Micrococcus sedentarius</name>
    <dbReference type="NCBI Taxonomy" id="478801"/>
    <lineage>
        <taxon>Bacteria</taxon>
        <taxon>Bacillati</taxon>
        <taxon>Actinomycetota</taxon>
        <taxon>Actinomycetes</taxon>
        <taxon>Micrococcales</taxon>
        <taxon>Kytococcaceae</taxon>
        <taxon>Kytococcus</taxon>
    </lineage>
</organism>
<dbReference type="PRINTS" id="PR01483">
    <property type="entry name" value="FASYNTHASE"/>
</dbReference>
<dbReference type="PANTHER" id="PTHR43841:SF3">
    <property type="entry name" value="(3R)-HYDROXYACYL-ACP DEHYDRATASE SUBUNIT HADB"/>
    <property type="match status" value="1"/>
</dbReference>
<comment type="similarity">
    <text evidence="1">Belongs to the enoyl-CoA hydratase/isomerase family.</text>
</comment>
<dbReference type="eggNOG" id="COG2030">
    <property type="taxonomic scope" value="Bacteria"/>
</dbReference>